<protein>
    <submittedName>
        <fullName evidence="3">Galactose oxidase</fullName>
    </submittedName>
</protein>
<name>A0A2U8FP02_9BURK</name>
<dbReference type="Proteomes" id="UP000244892">
    <property type="component" value="Chromosome"/>
</dbReference>
<feature type="signal peptide" evidence="1">
    <location>
        <begin position="1"/>
        <end position="47"/>
    </location>
</feature>
<dbReference type="PANTHER" id="PTHR32208:SF21">
    <property type="entry name" value="LOW QUALITY PROTEIN: ALDEHYDE OXIDASE GLOX-LIKE"/>
    <property type="match status" value="1"/>
</dbReference>
<dbReference type="AlphaFoldDB" id="A0A2U8FP02"/>
<evidence type="ECO:0000313" key="4">
    <source>
        <dbReference type="Proteomes" id="UP000244892"/>
    </source>
</evidence>
<feature type="chain" id="PRO_5016074217" evidence="1">
    <location>
        <begin position="48"/>
        <end position="513"/>
    </location>
</feature>
<gene>
    <name evidence="3" type="ORF">DEH84_04380</name>
</gene>
<dbReference type="CDD" id="cd02851">
    <property type="entry name" value="E_set_GO_C"/>
    <property type="match status" value="1"/>
</dbReference>
<dbReference type="InterPro" id="IPR013783">
    <property type="entry name" value="Ig-like_fold"/>
</dbReference>
<evidence type="ECO:0000259" key="2">
    <source>
        <dbReference type="Pfam" id="PF09118"/>
    </source>
</evidence>
<dbReference type="SUPFAM" id="SSF81296">
    <property type="entry name" value="E set domains"/>
    <property type="match status" value="1"/>
</dbReference>
<dbReference type="SUPFAM" id="SSF50965">
    <property type="entry name" value="Galactose oxidase, central domain"/>
    <property type="match status" value="1"/>
</dbReference>
<dbReference type="PANTHER" id="PTHR32208">
    <property type="entry name" value="SECRETED PROTEIN-RELATED"/>
    <property type="match status" value="1"/>
</dbReference>
<sequence>MGCKWANQGRNHVMPAASAVFRRTPRPAHRLLAVALAAASVAGVARADDAYLKGRFDPVVNWPLIPIHVVLMPDGRVLSYGTDGKGNQTGQFIYDVWDPAKGADAASHLTLPNTTGTDTFCSGQSVLPYSGAVLLTGGDKTVNGVRNYSVNDVNLFDPARTTLYSANQPMAFLRWYPTVLTTAQGEVLVLGGRADPNTPVPTPEVYTEGRGWRTLSTAVSDDAYGARNWSYPRAWQAPNGKVFVDTIWGGTFFLSAAGTGSVARTPLTLSATDYYLPAVMYRPGRILSLRTLNKAVDIDLTAATPKATTVRGVGQDRFHGSATVMADGKVFVSGGSFVTNVAWGVAYAAKIWNPDTRAWATAATAKRMRLYHSVSMLLPDGRVLTGGGGAPGPQTNLNAEIYSPPYLFERNISGRLAVRPVITAMPATAAFGSTLTVGTNVTGVSKVTLVRTGSATHTVDFDQRLVPVSHTTSGTTVNVTMPSDPNLAPPGYYMLFVFNSAGVPSVAKVLRLG</sequence>
<evidence type="ECO:0000256" key="1">
    <source>
        <dbReference type="SAM" id="SignalP"/>
    </source>
</evidence>
<dbReference type="InterPro" id="IPR011043">
    <property type="entry name" value="Gal_Oxase/kelch_b-propeller"/>
</dbReference>
<evidence type="ECO:0000313" key="3">
    <source>
        <dbReference type="EMBL" id="AWI52743.1"/>
    </source>
</evidence>
<dbReference type="InterPro" id="IPR015202">
    <property type="entry name" value="GO-like_E_set"/>
</dbReference>
<dbReference type="Gene3D" id="2.60.40.10">
    <property type="entry name" value="Immunoglobulins"/>
    <property type="match status" value="1"/>
</dbReference>
<accession>A0A2U8FP02</accession>
<keyword evidence="4" id="KW-1185">Reference proteome</keyword>
<dbReference type="KEGG" id="aon:DEH84_04380"/>
<keyword evidence="1" id="KW-0732">Signal</keyword>
<dbReference type="EMBL" id="CP029210">
    <property type="protein sequence ID" value="AWI52743.1"/>
    <property type="molecule type" value="Genomic_DNA"/>
</dbReference>
<dbReference type="Pfam" id="PF09118">
    <property type="entry name" value="GO-like_E_set"/>
    <property type="match status" value="1"/>
</dbReference>
<dbReference type="Gene3D" id="2.130.10.80">
    <property type="entry name" value="Galactose oxidase/kelch, beta-propeller"/>
    <property type="match status" value="1"/>
</dbReference>
<dbReference type="InterPro" id="IPR037293">
    <property type="entry name" value="Gal_Oxidase_central_sf"/>
</dbReference>
<dbReference type="InterPro" id="IPR014756">
    <property type="entry name" value="Ig_E-set"/>
</dbReference>
<reference evidence="3 4" key="1">
    <citation type="submission" date="2018-05" db="EMBL/GenBank/DDBJ databases">
        <title>complete genome sequence of Aquabacterium olei NBRC 110486.</title>
        <authorList>
            <person name="Tang B."/>
            <person name="Chang J."/>
            <person name="Zhang L."/>
            <person name="Yang H."/>
        </authorList>
    </citation>
    <scope>NUCLEOTIDE SEQUENCE [LARGE SCALE GENOMIC DNA]</scope>
    <source>
        <strain evidence="3 4">NBRC 110486</strain>
    </source>
</reference>
<organism evidence="3 4">
    <name type="scientific">Aquabacterium olei</name>
    <dbReference type="NCBI Taxonomy" id="1296669"/>
    <lineage>
        <taxon>Bacteria</taxon>
        <taxon>Pseudomonadati</taxon>
        <taxon>Pseudomonadota</taxon>
        <taxon>Betaproteobacteria</taxon>
        <taxon>Burkholderiales</taxon>
        <taxon>Aquabacterium</taxon>
    </lineage>
</organism>
<feature type="domain" description="Galactose oxidase-like Early set" evidence="2">
    <location>
        <begin position="419"/>
        <end position="511"/>
    </location>
</feature>
<proteinExistence type="predicted"/>